<evidence type="ECO:0000313" key="2">
    <source>
        <dbReference type="EMBL" id="JAE05068.1"/>
    </source>
</evidence>
<feature type="compositionally biased region" description="Polar residues" evidence="1">
    <location>
        <begin position="7"/>
        <end position="18"/>
    </location>
</feature>
<sequence length="109" mass="12236">MERSQESEWTATSASQSRRFMPSRAKLIPSAGSGNSVGTSSARSATSHASFAYPYRHRFSFSPPHTTPNPKQSHRNSPGTRNGSRRDREATAVRTHLDRTLRRNPRRRG</sequence>
<reference evidence="2" key="1">
    <citation type="submission" date="2014-09" db="EMBL/GenBank/DDBJ databases">
        <authorList>
            <person name="Magalhaes I.L.F."/>
            <person name="Oliveira U."/>
            <person name="Santos F.R."/>
            <person name="Vidigal T.H.D.A."/>
            <person name="Brescovit A.D."/>
            <person name="Santos A.J."/>
        </authorList>
    </citation>
    <scope>NUCLEOTIDE SEQUENCE</scope>
    <source>
        <tissue evidence="2">Shoot tissue taken approximately 20 cm above the soil surface</tissue>
    </source>
</reference>
<feature type="compositionally biased region" description="Low complexity" evidence="1">
    <location>
        <begin position="40"/>
        <end position="52"/>
    </location>
</feature>
<feature type="compositionally biased region" description="Basic and acidic residues" evidence="1">
    <location>
        <begin position="84"/>
        <end position="101"/>
    </location>
</feature>
<dbReference type="AlphaFoldDB" id="A0A0A9F9Y4"/>
<proteinExistence type="predicted"/>
<organism evidence="2">
    <name type="scientific">Arundo donax</name>
    <name type="common">Giant reed</name>
    <name type="synonym">Donax arundinaceus</name>
    <dbReference type="NCBI Taxonomy" id="35708"/>
    <lineage>
        <taxon>Eukaryota</taxon>
        <taxon>Viridiplantae</taxon>
        <taxon>Streptophyta</taxon>
        <taxon>Embryophyta</taxon>
        <taxon>Tracheophyta</taxon>
        <taxon>Spermatophyta</taxon>
        <taxon>Magnoliopsida</taxon>
        <taxon>Liliopsida</taxon>
        <taxon>Poales</taxon>
        <taxon>Poaceae</taxon>
        <taxon>PACMAD clade</taxon>
        <taxon>Arundinoideae</taxon>
        <taxon>Arundineae</taxon>
        <taxon>Arundo</taxon>
    </lineage>
</organism>
<reference evidence="2" key="2">
    <citation type="journal article" date="2015" name="Data Brief">
        <title>Shoot transcriptome of the giant reed, Arundo donax.</title>
        <authorList>
            <person name="Barrero R.A."/>
            <person name="Guerrero F.D."/>
            <person name="Moolhuijzen P."/>
            <person name="Goolsby J.A."/>
            <person name="Tidwell J."/>
            <person name="Bellgard S.E."/>
            <person name="Bellgard M.I."/>
        </authorList>
    </citation>
    <scope>NUCLEOTIDE SEQUENCE</scope>
    <source>
        <tissue evidence="2">Shoot tissue taken approximately 20 cm above the soil surface</tissue>
    </source>
</reference>
<accession>A0A0A9F9Y4</accession>
<evidence type="ECO:0000256" key="1">
    <source>
        <dbReference type="SAM" id="MobiDB-lite"/>
    </source>
</evidence>
<dbReference type="EMBL" id="GBRH01192828">
    <property type="protein sequence ID" value="JAE05068.1"/>
    <property type="molecule type" value="Transcribed_RNA"/>
</dbReference>
<feature type="region of interest" description="Disordered" evidence="1">
    <location>
        <begin position="1"/>
        <end position="109"/>
    </location>
</feature>
<protein>
    <submittedName>
        <fullName evidence="2">Uncharacterized protein</fullName>
    </submittedName>
</protein>
<feature type="compositionally biased region" description="Polar residues" evidence="1">
    <location>
        <begin position="68"/>
        <end position="82"/>
    </location>
</feature>
<name>A0A0A9F9Y4_ARUDO</name>